<keyword evidence="10" id="KW-1133">Transmembrane helix</keyword>
<feature type="signal peptide" evidence="11">
    <location>
        <begin position="1"/>
        <end position="16"/>
    </location>
</feature>
<evidence type="ECO:0000256" key="1">
    <source>
        <dbReference type="ARBA" id="ARBA00004167"/>
    </source>
</evidence>
<keyword evidence="6" id="KW-0829">Tyrosine-protein kinase</keyword>
<dbReference type="PROSITE" id="PS00109">
    <property type="entry name" value="PROTEIN_KINASE_TYR"/>
    <property type="match status" value="1"/>
</dbReference>
<sequence length="942" mass="103317">MAHWTTFILLVPLIAAQTPRDCPSRASIFQDVCAQHDFQSLTAFRRDTRLHHNASLVRGDTFAPVPLFEQAPRFARCVSSCVDIDRRNVTWCVRLVYFGEAIEACVSLGGEDQLHISSTCNMAALNLHLEDHLSLPPNDECIFGPGCLGLTNLNWLFRDAYLTCISETENCRDVSNARILSSSNLVQPPNIETFTVLPMRIQPADRIIISAVITSSSPTVHITWAHGNVTYDLPSKQNPICSHAKDQVCVDLKQHVTTFRVSSTSTDCASLTRIETYLIVDNATLSDAGTYVLNATAHFVKPQVKTKAINVTVECDESQLFKAACSESNIVKDHGSNAGWQCSFNAPHNSSISVAFNDTFVVPKNNLGEKKGLGEICTSGKPSATYTVMEEQHVCDSKYTVVVVVCSAAEEVVGNYFVLWGQGNVTEGSGVSFKLTSSSALSTSSAAGKSSVSPAAYIVPVALLVLALFGIIVAIIIVIRARKRKRVLAHLRSPDPLVAPEAAYRKKSDLFSPVSLLSPQSARAAFNDPLEFPRNRLYIYTNKVLGEGSFGRVLQAKADGIVPDLPNRNLVAIKTTKDNATSVEIEELLGELDLMRNMTPHENILNLLGQCTTPGGPVCLIVEYARYGNLRDFLRQCEEVVLSLNHKPHIPRSKSRTRTFSSSSFSSTHPLMLRQNSSVFTPGSAHHHAVFSFPSPPSHKMSNSSSSSTTESKAAAHHPSTAVPLAHSVAPIGHDYINSKGLVYMEDVHNFALQIACGLQHLASMEIVHCDLAARNVLIAEGFVLKIADFGLARDISGREMYKKNPRGKIPVKWTAPEALEHRVFTKKSDVWSFGVVLWELFTYGHSPYPDLHLGQSYDTIISYLKEGNRMAQPDSCSDEFYELMLKCWSLDPDERPTPIDIVATLTPLDGPSLPDSSDVSEVREEDCKTNGVTPNGNTYNQ</sequence>
<dbReference type="GO" id="GO:0005886">
    <property type="term" value="C:plasma membrane"/>
    <property type="evidence" value="ECO:0007669"/>
    <property type="project" value="TreeGrafter"/>
</dbReference>
<dbReference type="InterPro" id="IPR017441">
    <property type="entry name" value="Protein_kinase_ATP_BS"/>
</dbReference>
<dbReference type="GO" id="GO:0007169">
    <property type="term" value="P:cell surface receptor protein tyrosine kinase signaling pathway"/>
    <property type="evidence" value="ECO:0007669"/>
    <property type="project" value="TreeGrafter"/>
</dbReference>
<evidence type="ECO:0000256" key="11">
    <source>
        <dbReference type="SAM" id="SignalP"/>
    </source>
</evidence>
<dbReference type="GO" id="GO:0004714">
    <property type="term" value="F:transmembrane receptor protein tyrosine kinase activity"/>
    <property type="evidence" value="ECO:0007669"/>
    <property type="project" value="UniProtKB-EC"/>
</dbReference>
<dbReference type="InterPro" id="IPR011009">
    <property type="entry name" value="Kinase-like_dom_sf"/>
</dbReference>
<feature type="region of interest" description="Disordered" evidence="9">
    <location>
        <begin position="691"/>
        <end position="720"/>
    </location>
</feature>
<evidence type="ECO:0000256" key="2">
    <source>
        <dbReference type="ARBA" id="ARBA00022679"/>
    </source>
</evidence>
<dbReference type="PANTHER" id="PTHR24416">
    <property type="entry name" value="TYROSINE-PROTEIN KINASE RECEPTOR"/>
    <property type="match status" value="1"/>
</dbReference>
<gene>
    <name evidence="13" type="ORF">GBAR_LOCUS23142</name>
</gene>
<accession>A0AA35T7B7</accession>
<dbReference type="InterPro" id="IPR050122">
    <property type="entry name" value="RTK"/>
</dbReference>
<comment type="subcellular location">
    <subcellularLocation>
        <location evidence="1">Membrane</location>
        <topology evidence="1">Single-pass membrane protein</topology>
    </subcellularLocation>
</comment>
<keyword evidence="10" id="KW-0472">Membrane</keyword>
<comment type="catalytic activity">
    <reaction evidence="7">
        <text>L-tyrosyl-[protein] + ATP = O-phospho-L-tyrosyl-[protein] + ADP + H(+)</text>
        <dbReference type="Rhea" id="RHEA:10596"/>
        <dbReference type="Rhea" id="RHEA-COMP:10136"/>
        <dbReference type="Rhea" id="RHEA-COMP:20101"/>
        <dbReference type="ChEBI" id="CHEBI:15378"/>
        <dbReference type="ChEBI" id="CHEBI:30616"/>
        <dbReference type="ChEBI" id="CHEBI:46858"/>
        <dbReference type="ChEBI" id="CHEBI:61978"/>
        <dbReference type="ChEBI" id="CHEBI:456216"/>
        <dbReference type="EC" id="2.7.10.1"/>
    </reaction>
</comment>
<feature type="domain" description="Protein kinase" evidence="12">
    <location>
        <begin position="539"/>
        <end position="914"/>
    </location>
</feature>
<dbReference type="PANTHER" id="PTHR24416:SF611">
    <property type="entry name" value="TYROSINE-PROTEIN KINASE TRANSMEMBRANE RECEPTOR ROR"/>
    <property type="match status" value="1"/>
</dbReference>
<dbReference type="AlphaFoldDB" id="A0AA35T7B7"/>
<organism evidence="13 14">
    <name type="scientific">Geodia barretti</name>
    <name type="common">Barrett's horny sponge</name>
    <dbReference type="NCBI Taxonomy" id="519541"/>
    <lineage>
        <taxon>Eukaryota</taxon>
        <taxon>Metazoa</taxon>
        <taxon>Porifera</taxon>
        <taxon>Demospongiae</taxon>
        <taxon>Heteroscleromorpha</taxon>
        <taxon>Tetractinellida</taxon>
        <taxon>Astrophorina</taxon>
        <taxon>Geodiidae</taxon>
        <taxon>Geodia</taxon>
    </lineage>
</organism>
<name>A0AA35T7B7_GEOBA</name>
<feature type="binding site" evidence="8">
    <location>
        <position position="574"/>
    </location>
    <ligand>
        <name>ATP</name>
        <dbReference type="ChEBI" id="CHEBI:30616"/>
    </ligand>
</feature>
<feature type="region of interest" description="Disordered" evidence="9">
    <location>
        <begin position="906"/>
        <end position="942"/>
    </location>
</feature>
<evidence type="ECO:0000256" key="5">
    <source>
        <dbReference type="ARBA" id="ARBA00022840"/>
    </source>
</evidence>
<dbReference type="SUPFAM" id="SSF56112">
    <property type="entry name" value="Protein kinase-like (PK-like)"/>
    <property type="match status" value="1"/>
</dbReference>
<evidence type="ECO:0000259" key="12">
    <source>
        <dbReference type="PROSITE" id="PS50011"/>
    </source>
</evidence>
<dbReference type="InterPro" id="IPR000719">
    <property type="entry name" value="Prot_kinase_dom"/>
</dbReference>
<evidence type="ECO:0000256" key="3">
    <source>
        <dbReference type="ARBA" id="ARBA00022741"/>
    </source>
</evidence>
<keyword evidence="13" id="KW-0675">Receptor</keyword>
<dbReference type="CDD" id="cd00192">
    <property type="entry name" value="PTKc"/>
    <property type="match status" value="1"/>
</dbReference>
<dbReference type="Gene3D" id="1.10.510.10">
    <property type="entry name" value="Transferase(Phosphotransferase) domain 1"/>
    <property type="match status" value="1"/>
</dbReference>
<keyword evidence="4" id="KW-0418">Kinase</keyword>
<evidence type="ECO:0000256" key="8">
    <source>
        <dbReference type="PROSITE-ProRule" id="PRU10141"/>
    </source>
</evidence>
<evidence type="ECO:0000256" key="7">
    <source>
        <dbReference type="ARBA" id="ARBA00051243"/>
    </source>
</evidence>
<dbReference type="FunFam" id="1.10.510.10:FF:000554">
    <property type="entry name" value="Predicted protein"/>
    <property type="match status" value="1"/>
</dbReference>
<feature type="compositionally biased region" description="Low complexity" evidence="9">
    <location>
        <begin position="698"/>
        <end position="713"/>
    </location>
</feature>
<dbReference type="EMBL" id="CASHTH010003198">
    <property type="protein sequence ID" value="CAI8041676.1"/>
    <property type="molecule type" value="Genomic_DNA"/>
</dbReference>
<dbReference type="PROSITE" id="PS50011">
    <property type="entry name" value="PROTEIN_KINASE_DOM"/>
    <property type="match status" value="1"/>
</dbReference>
<dbReference type="InterPro" id="IPR001245">
    <property type="entry name" value="Ser-Thr/Tyr_kinase_cat_dom"/>
</dbReference>
<dbReference type="GO" id="GO:0043235">
    <property type="term" value="C:receptor complex"/>
    <property type="evidence" value="ECO:0007669"/>
    <property type="project" value="TreeGrafter"/>
</dbReference>
<keyword evidence="5 8" id="KW-0067">ATP-binding</keyword>
<dbReference type="Pfam" id="PF07714">
    <property type="entry name" value="PK_Tyr_Ser-Thr"/>
    <property type="match status" value="1"/>
</dbReference>
<evidence type="ECO:0000256" key="4">
    <source>
        <dbReference type="ARBA" id="ARBA00022777"/>
    </source>
</evidence>
<feature type="compositionally biased region" description="Polar residues" evidence="9">
    <location>
        <begin position="931"/>
        <end position="942"/>
    </location>
</feature>
<dbReference type="Gene3D" id="3.30.200.20">
    <property type="entry name" value="Phosphorylase Kinase, domain 1"/>
    <property type="match status" value="1"/>
</dbReference>
<keyword evidence="10" id="KW-0812">Transmembrane</keyword>
<dbReference type="Proteomes" id="UP001174909">
    <property type="component" value="Unassembled WGS sequence"/>
</dbReference>
<feature type="chain" id="PRO_5041396730" evidence="11">
    <location>
        <begin position="17"/>
        <end position="942"/>
    </location>
</feature>
<dbReference type="InterPro" id="IPR008266">
    <property type="entry name" value="Tyr_kinase_AS"/>
</dbReference>
<evidence type="ECO:0000256" key="6">
    <source>
        <dbReference type="ARBA" id="ARBA00023137"/>
    </source>
</evidence>
<reference evidence="13" key="1">
    <citation type="submission" date="2023-03" db="EMBL/GenBank/DDBJ databases">
        <authorList>
            <person name="Steffen K."/>
            <person name="Cardenas P."/>
        </authorList>
    </citation>
    <scope>NUCLEOTIDE SEQUENCE</scope>
</reference>
<dbReference type="PROSITE" id="PS00107">
    <property type="entry name" value="PROTEIN_KINASE_ATP"/>
    <property type="match status" value="1"/>
</dbReference>
<keyword evidence="11" id="KW-0732">Signal</keyword>
<comment type="caution">
    <text evidence="13">The sequence shown here is derived from an EMBL/GenBank/DDBJ whole genome shotgun (WGS) entry which is preliminary data.</text>
</comment>
<protein>
    <submittedName>
        <fullName evidence="13">Vascular endothelial growth factor receptor 1</fullName>
    </submittedName>
</protein>
<evidence type="ECO:0000256" key="9">
    <source>
        <dbReference type="SAM" id="MobiDB-lite"/>
    </source>
</evidence>
<keyword evidence="3 8" id="KW-0547">Nucleotide-binding</keyword>
<feature type="transmembrane region" description="Helical" evidence="10">
    <location>
        <begin position="457"/>
        <end position="479"/>
    </location>
</feature>
<proteinExistence type="predicted"/>
<keyword evidence="2" id="KW-0808">Transferase</keyword>
<evidence type="ECO:0000313" key="13">
    <source>
        <dbReference type="EMBL" id="CAI8041676.1"/>
    </source>
</evidence>
<keyword evidence="14" id="KW-1185">Reference proteome</keyword>
<evidence type="ECO:0000313" key="14">
    <source>
        <dbReference type="Proteomes" id="UP001174909"/>
    </source>
</evidence>
<evidence type="ECO:0000256" key="10">
    <source>
        <dbReference type="SAM" id="Phobius"/>
    </source>
</evidence>
<dbReference type="GO" id="GO:0005524">
    <property type="term" value="F:ATP binding"/>
    <property type="evidence" value="ECO:0007669"/>
    <property type="project" value="UniProtKB-UniRule"/>
</dbReference>